<protein>
    <submittedName>
        <fullName evidence="4">Serine protease</fullName>
    </submittedName>
</protein>
<dbReference type="GO" id="GO:0008233">
    <property type="term" value="F:peptidase activity"/>
    <property type="evidence" value="ECO:0007669"/>
    <property type="project" value="UniProtKB-KW"/>
</dbReference>
<keyword evidence="4" id="KW-0645">Protease</keyword>
<dbReference type="PROSITE" id="PS51257">
    <property type="entry name" value="PROKAR_LIPOPROTEIN"/>
    <property type="match status" value="1"/>
</dbReference>
<dbReference type="PANTHER" id="PTHR31157">
    <property type="entry name" value="SCP DOMAIN-CONTAINING PROTEIN"/>
    <property type="match status" value="1"/>
</dbReference>
<evidence type="ECO:0000256" key="2">
    <source>
        <dbReference type="SAM" id="SignalP"/>
    </source>
</evidence>
<feature type="compositionally biased region" description="Polar residues" evidence="1">
    <location>
        <begin position="125"/>
        <end position="134"/>
    </location>
</feature>
<keyword evidence="4" id="KW-0378">Hydrolase</keyword>
<evidence type="ECO:0000256" key="1">
    <source>
        <dbReference type="SAM" id="MobiDB-lite"/>
    </source>
</evidence>
<evidence type="ECO:0000313" key="4">
    <source>
        <dbReference type="EMBL" id="GGD66593.1"/>
    </source>
</evidence>
<dbReference type="Pfam" id="PF00188">
    <property type="entry name" value="CAP"/>
    <property type="match status" value="1"/>
</dbReference>
<dbReference type="Gene3D" id="3.40.33.10">
    <property type="entry name" value="CAP"/>
    <property type="match status" value="1"/>
</dbReference>
<dbReference type="AlphaFoldDB" id="A0A916YXR1"/>
<reference evidence="4" key="1">
    <citation type="journal article" date="2014" name="Int. J. Syst. Evol. Microbiol.">
        <title>Complete genome sequence of Corynebacterium casei LMG S-19264T (=DSM 44701T), isolated from a smear-ripened cheese.</title>
        <authorList>
            <consortium name="US DOE Joint Genome Institute (JGI-PGF)"/>
            <person name="Walter F."/>
            <person name="Albersmeier A."/>
            <person name="Kalinowski J."/>
            <person name="Ruckert C."/>
        </authorList>
    </citation>
    <scope>NUCLEOTIDE SEQUENCE</scope>
    <source>
        <strain evidence="4">CGMCC 1.15178</strain>
    </source>
</reference>
<feature type="compositionally biased region" description="Polar residues" evidence="1">
    <location>
        <begin position="141"/>
        <end position="150"/>
    </location>
</feature>
<dbReference type="SUPFAM" id="SSF55797">
    <property type="entry name" value="PR-1-like"/>
    <property type="match status" value="1"/>
</dbReference>
<organism evidence="4 5">
    <name type="scientific">Paenibacillus nasutitermitis</name>
    <dbReference type="NCBI Taxonomy" id="1652958"/>
    <lineage>
        <taxon>Bacteria</taxon>
        <taxon>Bacillati</taxon>
        <taxon>Bacillota</taxon>
        <taxon>Bacilli</taxon>
        <taxon>Bacillales</taxon>
        <taxon>Paenibacillaceae</taxon>
        <taxon>Paenibacillus</taxon>
    </lineage>
</organism>
<feature type="signal peptide" evidence="2">
    <location>
        <begin position="1"/>
        <end position="18"/>
    </location>
</feature>
<accession>A0A916YXR1</accession>
<comment type="caution">
    <text evidence="4">The sequence shown here is derived from an EMBL/GenBank/DDBJ whole genome shotgun (WGS) entry which is preliminary data.</text>
</comment>
<dbReference type="Proteomes" id="UP000612456">
    <property type="component" value="Unassembled WGS sequence"/>
</dbReference>
<evidence type="ECO:0000259" key="3">
    <source>
        <dbReference type="Pfam" id="PF00188"/>
    </source>
</evidence>
<gene>
    <name evidence="4" type="ORF">GCM10010911_25420</name>
</gene>
<reference evidence="4" key="2">
    <citation type="submission" date="2020-09" db="EMBL/GenBank/DDBJ databases">
        <authorList>
            <person name="Sun Q."/>
            <person name="Zhou Y."/>
        </authorList>
    </citation>
    <scope>NUCLEOTIDE SEQUENCE</scope>
    <source>
        <strain evidence="4">CGMCC 1.15178</strain>
    </source>
</reference>
<sequence length="284" mass="30352">MIKIIVIAGLLLATGCAANNNTIHKQSTPNNQKRIETHMQSSDPARVITRASSTSTSRAKQPTVTMKEAPSGVVSDLLNIIGGQAPAGNRGEQMPANPAGQARTGLPNNQVQTPANPAGQARTGLPNNQVQTPANPAGQARTGSPDNQVKTPAGQEQGGTTNGTQYAQQVLELVNQERSNAGLNPLEMNSELSNVAMIKAKDMYDNQYFDHNSPTHGSPFDLMKANGITYRTAGENIANGQTTPAQVMKDWMESPGHKANILNTSYTRIGIAYYNNEWVQEFTG</sequence>
<feature type="chain" id="PRO_5039233688" evidence="2">
    <location>
        <begin position="19"/>
        <end position="284"/>
    </location>
</feature>
<keyword evidence="5" id="KW-1185">Reference proteome</keyword>
<feature type="domain" description="SCP" evidence="3">
    <location>
        <begin position="171"/>
        <end position="280"/>
    </location>
</feature>
<feature type="compositionally biased region" description="Polar residues" evidence="1">
    <location>
        <begin position="106"/>
        <end position="115"/>
    </location>
</feature>
<keyword evidence="2" id="KW-0732">Signal</keyword>
<dbReference type="InterPro" id="IPR014044">
    <property type="entry name" value="CAP_dom"/>
</dbReference>
<dbReference type="CDD" id="cd05379">
    <property type="entry name" value="CAP_bacterial"/>
    <property type="match status" value="1"/>
</dbReference>
<dbReference type="PANTHER" id="PTHR31157:SF1">
    <property type="entry name" value="SCP DOMAIN-CONTAINING PROTEIN"/>
    <property type="match status" value="1"/>
</dbReference>
<dbReference type="InterPro" id="IPR035940">
    <property type="entry name" value="CAP_sf"/>
</dbReference>
<dbReference type="EMBL" id="BMHP01000002">
    <property type="protein sequence ID" value="GGD66593.1"/>
    <property type="molecule type" value="Genomic_DNA"/>
</dbReference>
<evidence type="ECO:0000313" key="5">
    <source>
        <dbReference type="Proteomes" id="UP000612456"/>
    </source>
</evidence>
<dbReference type="GO" id="GO:0006508">
    <property type="term" value="P:proteolysis"/>
    <property type="evidence" value="ECO:0007669"/>
    <property type="project" value="UniProtKB-KW"/>
</dbReference>
<name>A0A916YXR1_9BACL</name>
<feature type="region of interest" description="Disordered" evidence="1">
    <location>
        <begin position="83"/>
        <end position="162"/>
    </location>
</feature>
<proteinExistence type="predicted"/>